<gene>
    <name evidence="1" type="ORF">ILEXP_LOCUS40878</name>
</gene>
<evidence type="ECO:0000313" key="1">
    <source>
        <dbReference type="EMBL" id="CAK9171324.1"/>
    </source>
</evidence>
<comment type="caution">
    <text evidence="1">The sequence shown here is derived from an EMBL/GenBank/DDBJ whole genome shotgun (WGS) entry which is preliminary data.</text>
</comment>
<dbReference type="EMBL" id="CAUOFW020005713">
    <property type="protein sequence ID" value="CAK9171324.1"/>
    <property type="molecule type" value="Genomic_DNA"/>
</dbReference>
<reference evidence="1 2" key="1">
    <citation type="submission" date="2024-02" db="EMBL/GenBank/DDBJ databases">
        <authorList>
            <person name="Vignale AGUSTIN F."/>
            <person name="Sosa J E."/>
            <person name="Modenutti C."/>
        </authorList>
    </citation>
    <scope>NUCLEOTIDE SEQUENCE [LARGE SCALE GENOMIC DNA]</scope>
</reference>
<sequence length="125" mass="13577">MVVVSALQFACTDDVSTNVDTAERLVRASHAKGANIILIQNSIISCCKAIGKEEPLESHVKNPANLQLLLDSSCWNTFKHCVELFCLNSSASISFFWLVRASHAKGANIILIQVCALRILGYVAS</sequence>
<accession>A0ABC8TQ61</accession>
<organism evidence="1 2">
    <name type="scientific">Ilex paraguariensis</name>
    <name type="common">yerba mate</name>
    <dbReference type="NCBI Taxonomy" id="185542"/>
    <lineage>
        <taxon>Eukaryota</taxon>
        <taxon>Viridiplantae</taxon>
        <taxon>Streptophyta</taxon>
        <taxon>Embryophyta</taxon>
        <taxon>Tracheophyta</taxon>
        <taxon>Spermatophyta</taxon>
        <taxon>Magnoliopsida</taxon>
        <taxon>eudicotyledons</taxon>
        <taxon>Gunneridae</taxon>
        <taxon>Pentapetalae</taxon>
        <taxon>asterids</taxon>
        <taxon>campanulids</taxon>
        <taxon>Aquifoliales</taxon>
        <taxon>Aquifoliaceae</taxon>
        <taxon>Ilex</taxon>
    </lineage>
</organism>
<dbReference type="AlphaFoldDB" id="A0ABC8TQ61"/>
<evidence type="ECO:0000313" key="2">
    <source>
        <dbReference type="Proteomes" id="UP001642360"/>
    </source>
</evidence>
<protein>
    <submittedName>
        <fullName evidence="1">Uncharacterized protein</fullName>
    </submittedName>
</protein>
<dbReference type="Proteomes" id="UP001642360">
    <property type="component" value="Unassembled WGS sequence"/>
</dbReference>
<name>A0ABC8TQ61_9AQUA</name>
<keyword evidence="2" id="KW-1185">Reference proteome</keyword>
<proteinExistence type="predicted"/>